<keyword evidence="2" id="KW-1185">Reference proteome</keyword>
<accession>A0ABN8Z1I2</accession>
<proteinExistence type="predicted"/>
<reference evidence="1" key="1">
    <citation type="submission" date="2023-04" db="EMBL/GenBank/DDBJ databases">
        <authorList>
            <consortium name="ELIXIR-Norway"/>
        </authorList>
    </citation>
    <scope>NUCLEOTIDE SEQUENCE [LARGE SCALE GENOMIC DNA]</scope>
</reference>
<sequence length="185" mass="20239">MEAAGPRRLEAVLVVWALTRHMVGRYRRPFRTTVSRQADGRRQRLGAAGLEAGQESTAGVRGAERCRTVAGRDGVRVPGCGLGTSCGCPLLLPRQPARWTESLTIYMALPRPFHHLVPIHHLMVTGERESNVAPVITPVDGTLTSGIVIAEVVTVTSWPPEHPSALRPPIALTLILRSHWLWTVL</sequence>
<organism evidence="1 2">
    <name type="scientific">Rangifer tarandus platyrhynchus</name>
    <name type="common">Svalbard reindeer</name>
    <dbReference type="NCBI Taxonomy" id="3082113"/>
    <lineage>
        <taxon>Eukaryota</taxon>
        <taxon>Metazoa</taxon>
        <taxon>Chordata</taxon>
        <taxon>Craniata</taxon>
        <taxon>Vertebrata</taxon>
        <taxon>Euteleostomi</taxon>
        <taxon>Mammalia</taxon>
        <taxon>Eutheria</taxon>
        <taxon>Laurasiatheria</taxon>
        <taxon>Artiodactyla</taxon>
        <taxon>Ruminantia</taxon>
        <taxon>Pecora</taxon>
        <taxon>Cervidae</taxon>
        <taxon>Odocoileinae</taxon>
        <taxon>Rangifer</taxon>
    </lineage>
</organism>
<protein>
    <recommendedName>
        <fullName evidence="3">Secreted protein</fullName>
    </recommendedName>
</protein>
<evidence type="ECO:0008006" key="3">
    <source>
        <dbReference type="Google" id="ProtNLM"/>
    </source>
</evidence>
<dbReference type="Proteomes" id="UP001176941">
    <property type="component" value="Chromosome 25"/>
</dbReference>
<dbReference type="EMBL" id="OX459961">
    <property type="protein sequence ID" value="CAI9165779.1"/>
    <property type="molecule type" value="Genomic_DNA"/>
</dbReference>
<evidence type="ECO:0000313" key="1">
    <source>
        <dbReference type="EMBL" id="CAI9165779.1"/>
    </source>
</evidence>
<gene>
    <name evidence="1" type="ORF">MRATA1EN1_LOCUS14741</name>
</gene>
<name>A0ABN8Z1I2_RANTA</name>
<evidence type="ECO:0000313" key="2">
    <source>
        <dbReference type="Proteomes" id="UP001176941"/>
    </source>
</evidence>